<evidence type="ECO:0000313" key="2">
    <source>
        <dbReference type="Proteomes" id="UP000619376"/>
    </source>
</evidence>
<gene>
    <name evidence="1" type="ORF">GCM10017781_04830</name>
</gene>
<reference evidence="2" key="1">
    <citation type="journal article" date="2019" name="Int. J. Syst. Evol. Microbiol.">
        <title>The Global Catalogue of Microorganisms (GCM) 10K type strain sequencing project: providing services to taxonomists for standard genome sequencing and annotation.</title>
        <authorList>
            <consortium name="The Broad Institute Genomics Platform"/>
            <consortium name="The Broad Institute Genome Sequencing Center for Infectious Disease"/>
            <person name="Wu L."/>
            <person name="Ma J."/>
        </authorList>
    </citation>
    <scope>NUCLEOTIDE SEQUENCE [LARGE SCALE GENOMIC DNA]</scope>
    <source>
        <strain evidence="2">CGMCC 1.18437</strain>
    </source>
</reference>
<accession>A0ABQ3JHH9</accession>
<keyword evidence="2" id="KW-1185">Reference proteome</keyword>
<name>A0ABQ3JHH9_9DEIO</name>
<dbReference type="EMBL" id="BNAJ01000001">
    <property type="protein sequence ID" value="GHF31501.1"/>
    <property type="molecule type" value="Genomic_DNA"/>
</dbReference>
<proteinExistence type="predicted"/>
<evidence type="ECO:0000313" key="1">
    <source>
        <dbReference type="EMBL" id="GHF31501.1"/>
    </source>
</evidence>
<evidence type="ECO:0008006" key="3">
    <source>
        <dbReference type="Google" id="ProtNLM"/>
    </source>
</evidence>
<dbReference type="Proteomes" id="UP000619376">
    <property type="component" value="Unassembled WGS sequence"/>
</dbReference>
<organism evidence="1 2">
    <name type="scientific">Deinococcus metalli</name>
    <dbReference type="NCBI Taxonomy" id="1141878"/>
    <lineage>
        <taxon>Bacteria</taxon>
        <taxon>Thermotogati</taxon>
        <taxon>Deinococcota</taxon>
        <taxon>Deinococci</taxon>
        <taxon>Deinococcales</taxon>
        <taxon>Deinococcaceae</taxon>
        <taxon>Deinococcus</taxon>
    </lineage>
</organism>
<protein>
    <recommendedName>
        <fullName evidence="3">Ig-like domain-containing protein</fullName>
    </recommendedName>
</protein>
<sequence length="132" mass="14314">MLYHLGMLRRVLTVSFAGLLTLGLAGCRYAFVPAVPRPVEVTLTPRVTGASLIRSGSTLTVKARVDGRFEPAYLKVQWFDGSRALGEDSVYLDAAQPTATFTLEAPDQGAYRAVLSLGGVVLRQVELYEVQP</sequence>
<comment type="caution">
    <text evidence="1">The sequence shown here is derived from an EMBL/GenBank/DDBJ whole genome shotgun (WGS) entry which is preliminary data.</text>
</comment>